<dbReference type="PANTHER" id="PTHR43386:SF5">
    <property type="entry name" value="PUTRESCINE EXPORT SYSTEM PERMEASE PROTEIN SAPC"/>
    <property type="match status" value="1"/>
</dbReference>
<evidence type="ECO:0000256" key="8">
    <source>
        <dbReference type="ARBA" id="ARBA00024202"/>
    </source>
</evidence>
<dbReference type="PROSITE" id="PS51257">
    <property type="entry name" value="PROKAR_LIPOPROTEIN"/>
    <property type="match status" value="1"/>
</dbReference>
<dbReference type="PROSITE" id="PS50928">
    <property type="entry name" value="ABC_TM1"/>
    <property type="match status" value="1"/>
</dbReference>
<dbReference type="CDD" id="cd06261">
    <property type="entry name" value="TM_PBP2"/>
    <property type="match status" value="1"/>
</dbReference>
<dbReference type="Proteomes" id="UP000651208">
    <property type="component" value="Unassembled WGS sequence"/>
</dbReference>
<keyword evidence="6 9" id="KW-1133">Transmembrane helix</keyword>
<evidence type="ECO:0000256" key="3">
    <source>
        <dbReference type="ARBA" id="ARBA00022475"/>
    </source>
</evidence>
<protein>
    <submittedName>
        <fullName evidence="11">ABC transporter permease subunit</fullName>
    </submittedName>
</protein>
<keyword evidence="7 9" id="KW-0472">Membrane</keyword>
<evidence type="ECO:0000256" key="5">
    <source>
        <dbReference type="ARBA" id="ARBA00022692"/>
    </source>
</evidence>
<evidence type="ECO:0000256" key="1">
    <source>
        <dbReference type="ARBA" id="ARBA00004429"/>
    </source>
</evidence>
<keyword evidence="12" id="KW-1185">Reference proteome</keyword>
<evidence type="ECO:0000259" key="10">
    <source>
        <dbReference type="PROSITE" id="PS50928"/>
    </source>
</evidence>
<evidence type="ECO:0000256" key="4">
    <source>
        <dbReference type="ARBA" id="ARBA00022519"/>
    </source>
</evidence>
<keyword evidence="2 9" id="KW-0813">Transport</keyword>
<dbReference type="Pfam" id="PF00528">
    <property type="entry name" value="BPD_transp_1"/>
    <property type="match status" value="1"/>
</dbReference>
<evidence type="ECO:0000256" key="2">
    <source>
        <dbReference type="ARBA" id="ARBA00022448"/>
    </source>
</evidence>
<dbReference type="RefSeq" id="WP_187756010.1">
    <property type="nucleotide sequence ID" value="NZ_JABURY010000019.1"/>
</dbReference>
<feature type="transmembrane region" description="Helical" evidence="9">
    <location>
        <begin position="98"/>
        <end position="118"/>
    </location>
</feature>
<keyword evidence="3" id="KW-1003">Cell membrane</keyword>
<dbReference type="EMBL" id="JABURY010000019">
    <property type="protein sequence ID" value="MBC9131564.1"/>
    <property type="molecule type" value="Genomic_DNA"/>
</dbReference>
<evidence type="ECO:0000256" key="9">
    <source>
        <dbReference type="RuleBase" id="RU363032"/>
    </source>
</evidence>
<feature type="domain" description="ABC transmembrane type-1" evidence="10">
    <location>
        <begin position="96"/>
        <end position="281"/>
    </location>
</feature>
<keyword evidence="4" id="KW-0997">Cell inner membrane</keyword>
<keyword evidence="5 9" id="KW-0812">Transmembrane</keyword>
<evidence type="ECO:0000313" key="11">
    <source>
        <dbReference type="EMBL" id="MBC9131564.1"/>
    </source>
</evidence>
<name>A0ABR7QZC4_9GAMM</name>
<comment type="similarity">
    <text evidence="8">Belongs to the binding-protein-dependent transport system permease family. OppBC subfamily.</text>
</comment>
<evidence type="ECO:0000256" key="6">
    <source>
        <dbReference type="ARBA" id="ARBA00022989"/>
    </source>
</evidence>
<organism evidence="11 12">
    <name type="scientific">Frischella japonica</name>
    <dbReference type="NCBI Taxonomy" id="2741544"/>
    <lineage>
        <taxon>Bacteria</taxon>
        <taxon>Pseudomonadati</taxon>
        <taxon>Pseudomonadota</taxon>
        <taxon>Gammaproteobacteria</taxon>
        <taxon>Orbales</taxon>
        <taxon>Orbaceae</taxon>
        <taxon>Frischella</taxon>
    </lineage>
</organism>
<dbReference type="InterPro" id="IPR035906">
    <property type="entry name" value="MetI-like_sf"/>
</dbReference>
<proteinExistence type="inferred from homology"/>
<sequence length="294" mass="33249">MNKISNFLSKIGNSIVNFKNTIHSNIYLIIGCYGILTIVFICYSTKWLFHATLAPIYENLLPPAWQNKGDINHILGTDEQGRDIFNYLLLAYKSSIKLTLSATGFVVIISAVINYLLFFIAPLRPLFSMCFRVIISFPPILSAIVVALFWDNDIDAILIIIGLAYLPRFVHNIDLHIMQEWQKTYITAHRLDGIPTVKIINFYIIPNILPAYLTEITNLFSNIILALTVLTFLGFGSSNFRHPDLGVMMNNMLTIIHDNYWAFFISGIAIIVTILLIHLVNLGINIILAKKGES</sequence>
<reference evidence="11 12" key="1">
    <citation type="submission" date="2020-06" db="EMBL/GenBank/DDBJ databases">
        <title>Frischella cerana isolated from Apis cerana gut homogenate.</title>
        <authorList>
            <person name="Wolter L.A."/>
            <person name="Suenami S."/>
            <person name="Miyazaki R."/>
        </authorList>
    </citation>
    <scope>NUCLEOTIDE SEQUENCE [LARGE SCALE GENOMIC DNA]</scope>
    <source>
        <strain evidence="11 12">Ac13</strain>
    </source>
</reference>
<dbReference type="PANTHER" id="PTHR43386">
    <property type="entry name" value="OLIGOPEPTIDE TRANSPORT SYSTEM PERMEASE PROTEIN APPC"/>
    <property type="match status" value="1"/>
</dbReference>
<evidence type="ECO:0000256" key="7">
    <source>
        <dbReference type="ARBA" id="ARBA00023136"/>
    </source>
</evidence>
<feature type="transmembrane region" description="Helical" evidence="9">
    <location>
        <begin position="219"/>
        <end position="240"/>
    </location>
</feature>
<dbReference type="Gene3D" id="1.10.3720.10">
    <property type="entry name" value="MetI-like"/>
    <property type="match status" value="1"/>
</dbReference>
<dbReference type="InterPro" id="IPR050366">
    <property type="entry name" value="BP-dependent_transpt_permease"/>
</dbReference>
<dbReference type="InterPro" id="IPR000515">
    <property type="entry name" value="MetI-like"/>
</dbReference>
<comment type="caution">
    <text evidence="11">The sequence shown here is derived from an EMBL/GenBank/DDBJ whole genome shotgun (WGS) entry which is preliminary data.</text>
</comment>
<feature type="transmembrane region" description="Helical" evidence="9">
    <location>
        <begin position="260"/>
        <end position="288"/>
    </location>
</feature>
<feature type="transmembrane region" description="Helical" evidence="9">
    <location>
        <begin position="130"/>
        <end position="150"/>
    </location>
</feature>
<feature type="transmembrane region" description="Helical" evidence="9">
    <location>
        <begin position="26"/>
        <end position="49"/>
    </location>
</feature>
<comment type="subcellular location">
    <subcellularLocation>
        <location evidence="1">Cell inner membrane</location>
        <topology evidence="1">Multi-pass membrane protein</topology>
    </subcellularLocation>
    <subcellularLocation>
        <location evidence="9">Cell membrane</location>
        <topology evidence="9">Multi-pass membrane protein</topology>
    </subcellularLocation>
</comment>
<accession>A0ABR7QZC4</accession>
<gene>
    <name evidence="11" type="ORF">FcAc13_09620</name>
</gene>
<evidence type="ECO:0000313" key="12">
    <source>
        <dbReference type="Proteomes" id="UP000651208"/>
    </source>
</evidence>
<feature type="transmembrane region" description="Helical" evidence="9">
    <location>
        <begin position="156"/>
        <end position="173"/>
    </location>
</feature>
<dbReference type="SUPFAM" id="SSF161098">
    <property type="entry name" value="MetI-like"/>
    <property type="match status" value="1"/>
</dbReference>